<dbReference type="InterPro" id="IPR006683">
    <property type="entry name" value="Thioestr_dom"/>
</dbReference>
<reference evidence="3 4" key="1">
    <citation type="submission" date="2021-01" db="EMBL/GenBank/DDBJ databases">
        <title>Genomic Encyclopedia of Type Strains, Phase IV (KMG-IV): sequencing the most valuable type-strain genomes for metagenomic binning, comparative biology and taxonomic classification.</title>
        <authorList>
            <person name="Goeker M."/>
        </authorList>
    </citation>
    <scope>NUCLEOTIDE SEQUENCE [LARGE SCALE GENOMIC DNA]</scope>
    <source>
        <strain evidence="3 4">DSM 28236</strain>
    </source>
</reference>
<proteinExistence type="predicted"/>
<dbReference type="SUPFAM" id="SSF54637">
    <property type="entry name" value="Thioesterase/thiol ester dehydrase-isomerase"/>
    <property type="match status" value="1"/>
</dbReference>
<evidence type="ECO:0000259" key="2">
    <source>
        <dbReference type="Pfam" id="PF03061"/>
    </source>
</evidence>
<dbReference type="InterPro" id="IPR052061">
    <property type="entry name" value="PTE-AB_protein"/>
</dbReference>
<organism evidence="3 4">
    <name type="scientific">Scopulibacillus daqui</name>
    <dbReference type="NCBI Taxonomy" id="1469162"/>
    <lineage>
        <taxon>Bacteria</taxon>
        <taxon>Bacillati</taxon>
        <taxon>Bacillota</taxon>
        <taxon>Bacilli</taxon>
        <taxon>Bacillales</taxon>
        <taxon>Sporolactobacillaceae</taxon>
        <taxon>Scopulibacillus</taxon>
    </lineage>
</organism>
<dbReference type="InterPro" id="IPR003736">
    <property type="entry name" value="PAAI_dom"/>
</dbReference>
<evidence type="ECO:0000313" key="3">
    <source>
        <dbReference type="EMBL" id="MBM7644236.1"/>
    </source>
</evidence>
<dbReference type="RefSeq" id="WP_205002214.1">
    <property type="nucleotide sequence ID" value="NZ_JAFBER010000002.1"/>
</dbReference>
<name>A0ABS2PW03_9BACL</name>
<gene>
    <name evidence="3" type="ORF">JOD45_000429</name>
</gene>
<dbReference type="EMBL" id="JAFBER010000002">
    <property type="protein sequence ID" value="MBM7644236.1"/>
    <property type="molecule type" value="Genomic_DNA"/>
</dbReference>
<accession>A0ABS2PW03</accession>
<dbReference type="InterPro" id="IPR029069">
    <property type="entry name" value="HotDog_dom_sf"/>
</dbReference>
<dbReference type="NCBIfam" id="TIGR00369">
    <property type="entry name" value="unchar_dom_1"/>
    <property type="match status" value="1"/>
</dbReference>
<dbReference type="CDD" id="cd03443">
    <property type="entry name" value="PaaI_thioesterase"/>
    <property type="match status" value="1"/>
</dbReference>
<dbReference type="PANTHER" id="PTHR47260:SF3">
    <property type="entry name" value="THIOESTERASE FAMILY PROTEIN (AFU_ORTHOLOGUE AFUA_7G03960)"/>
    <property type="match status" value="1"/>
</dbReference>
<comment type="caution">
    <text evidence="3">The sequence shown here is derived from an EMBL/GenBank/DDBJ whole genome shotgun (WGS) entry which is preliminary data.</text>
</comment>
<evidence type="ECO:0000256" key="1">
    <source>
        <dbReference type="ARBA" id="ARBA00022801"/>
    </source>
</evidence>
<keyword evidence="4" id="KW-1185">Reference proteome</keyword>
<evidence type="ECO:0000313" key="4">
    <source>
        <dbReference type="Proteomes" id="UP000808914"/>
    </source>
</evidence>
<sequence length="171" mass="18894">MCEDKKKEIERLLADSLANAAPEDLNVLENLLHGIKLKQNKQSRTYLNGVLNYQGQLTGEKTYEAEITLTPFALNPLNIVHGGITAAFCDTVMGTLVNKILPDNQTCVTSELKLNYLKPAKGSKLICKSELVHRGNNICFVTAQVLTEDHEIAAYAAGSFFIIPKPKHIQK</sequence>
<dbReference type="Pfam" id="PF03061">
    <property type="entry name" value="4HBT"/>
    <property type="match status" value="1"/>
</dbReference>
<dbReference type="Gene3D" id="3.10.129.10">
    <property type="entry name" value="Hotdog Thioesterase"/>
    <property type="match status" value="1"/>
</dbReference>
<keyword evidence="1" id="KW-0378">Hydrolase</keyword>
<dbReference type="Proteomes" id="UP000808914">
    <property type="component" value="Unassembled WGS sequence"/>
</dbReference>
<feature type="domain" description="Thioesterase" evidence="2">
    <location>
        <begin position="78"/>
        <end position="152"/>
    </location>
</feature>
<protein>
    <submittedName>
        <fullName evidence="3">Uncharacterized protein (TIGR00369 family)</fullName>
    </submittedName>
</protein>
<dbReference type="PANTHER" id="PTHR47260">
    <property type="entry name" value="UPF0644 PROTEIN PB2B4.06"/>
    <property type="match status" value="1"/>
</dbReference>